<dbReference type="AlphaFoldDB" id="A0A1I2KWG1"/>
<gene>
    <name evidence="2" type="ORF">SAMN02787118_11130</name>
</gene>
<protein>
    <recommendedName>
        <fullName evidence="1">DUF4240 domain-containing protein</fullName>
    </recommendedName>
</protein>
<sequence length="146" mass="16630">MLTGMNEDVFWQLIEECRPTGPDPDAKRLAAELSDRLAHSPLFVVTGFAEQLSWTLYRLDRKEHGEGLSGDAFLYTRCAVVAAGRTAFESVIRDPADFVPYATDHIWAESLLYTPDHAYERITGEKWDRNTRYSYESYSNTAGWAD</sequence>
<dbReference type="EMBL" id="FONR01000011">
    <property type="protein sequence ID" value="SFF71354.1"/>
    <property type="molecule type" value="Genomic_DNA"/>
</dbReference>
<dbReference type="Proteomes" id="UP000181942">
    <property type="component" value="Unassembled WGS sequence"/>
</dbReference>
<reference evidence="2 3" key="1">
    <citation type="submission" date="2016-10" db="EMBL/GenBank/DDBJ databases">
        <authorList>
            <person name="de Groot N.N."/>
        </authorList>
    </citation>
    <scope>NUCLEOTIDE SEQUENCE [LARGE SCALE GENOMIC DNA]</scope>
    <source>
        <strain evidence="2 3">OK461</strain>
    </source>
</reference>
<evidence type="ECO:0000313" key="2">
    <source>
        <dbReference type="EMBL" id="SFF71354.1"/>
    </source>
</evidence>
<dbReference type="InterPro" id="IPR025334">
    <property type="entry name" value="DUF4240"/>
</dbReference>
<evidence type="ECO:0000313" key="3">
    <source>
        <dbReference type="Proteomes" id="UP000181942"/>
    </source>
</evidence>
<accession>A0A1I2KWG1</accession>
<evidence type="ECO:0000259" key="1">
    <source>
        <dbReference type="Pfam" id="PF14024"/>
    </source>
</evidence>
<dbReference type="Pfam" id="PF14024">
    <property type="entry name" value="DUF4240"/>
    <property type="match status" value="1"/>
</dbReference>
<feature type="domain" description="DUF4240" evidence="1">
    <location>
        <begin position="5"/>
        <end position="121"/>
    </location>
</feature>
<organism evidence="2 3">
    <name type="scientific">Streptomyces mirabilis</name>
    <dbReference type="NCBI Taxonomy" id="68239"/>
    <lineage>
        <taxon>Bacteria</taxon>
        <taxon>Bacillati</taxon>
        <taxon>Actinomycetota</taxon>
        <taxon>Actinomycetes</taxon>
        <taxon>Kitasatosporales</taxon>
        <taxon>Streptomycetaceae</taxon>
        <taxon>Streptomyces</taxon>
    </lineage>
</organism>
<name>A0A1I2KWG1_9ACTN</name>
<proteinExistence type="predicted"/>